<dbReference type="EMBL" id="UYSL01020628">
    <property type="protein sequence ID" value="VDL75503.1"/>
    <property type="molecule type" value="Genomic_DNA"/>
</dbReference>
<sequence length="70" mass="8452">MRFAVYLCYAMLWCHLIRRQRPRRRRFTYKSLANSSPIDKHNYYPVQILQCRSSIVTTRYDVTVASVDHV</sequence>
<organism evidence="3">
    <name type="scientific">Nippostrongylus brasiliensis</name>
    <name type="common">Rat hookworm</name>
    <dbReference type="NCBI Taxonomy" id="27835"/>
    <lineage>
        <taxon>Eukaryota</taxon>
        <taxon>Metazoa</taxon>
        <taxon>Ecdysozoa</taxon>
        <taxon>Nematoda</taxon>
        <taxon>Chromadorea</taxon>
        <taxon>Rhabditida</taxon>
        <taxon>Rhabditina</taxon>
        <taxon>Rhabditomorpha</taxon>
        <taxon>Strongyloidea</taxon>
        <taxon>Heligmosomidae</taxon>
        <taxon>Nippostrongylus</taxon>
    </lineage>
</organism>
<evidence type="ECO:0000313" key="3">
    <source>
        <dbReference type="WBParaSite" id="NBR_0001191301-mRNA-1"/>
    </source>
</evidence>
<evidence type="ECO:0000313" key="1">
    <source>
        <dbReference type="EMBL" id="VDL75503.1"/>
    </source>
</evidence>
<protein>
    <submittedName>
        <fullName evidence="3">Secreted protein</fullName>
    </submittedName>
</protein>
<accession>A0A0N4Y708</accession>
<dbReference type="WBParaSite" id="NBR_0001191301-mRNA-1">
    <property type="protein sequence ID" value="NBR_0001191301-mRNA-1"/>
    <property type="gene ID" value="NBR_0001191301"/>
</dbReference>
<dbReference type="AlphaFoldDB" id="A0A0N4Y708"/>
<reference evidence="1 2" key="2">
    <citation type="submission" date="2018-11" db="EMBL/GenBank/DDBJ databases">
        <authorList>
            <consortium name="Pathogen Informatics"/>
        </authorList>
    </citation>
    <scope>NUCLEOTIDE SEQUENCE [LARGE SCALE GENOMIC DNA]</scope>
</reference>
<dbReference type="Proteomes" id="UP000271162">
    <property type="component" value="Unassembled WGS sequence"/>
</dbReference>
<proteinExistence type="predicted"/>
<keyword evidence="2" id="KW-1185">Reference proteome</keyword>
<reference evidence="3" key="1">
    <citation type="submission" date="2017-02" db="UniProtKB">
        <authorList>
            <consortium name="WormBaseParasite"/>
        </authorList>
    </citation>
    <scope>IDENTIFICATION</scope>
</reference>
<gene>
    <name evidence="1" type="ORF">NBR_LOCUS11914</name>
</gene>
<evidence type="ECO:0000313" key="2">
    <source>
        <dbReference type="Proteomes" id="UP000271162"/>
    </source>
</evidence>
<name>A0A0N4Y708_NIPBR</name>